<dbReference type="OrthoDB" id="7582741at2"/>
<evidence type="ECO:0000313" key="3">
    <source>
        <dbReference type="Proteomes" id="UP000074310"/>
    </source>
</evidence>
<feature type="signal peptide" evidence="1">
    <location>
        <begin position="1"/>
        <end position="18"/>
    </location>
</feature>
<gene>
    <name evidence="2" type="ORF">NS334_04665</name>
</gene>
<dbReference type="PROSITE" id="PS51257">
    <property type="entry name" value="PROKAR_LIPOPROTEIN"/>
    <property type="match status" value="1"/>
</dbReference>
<feature type="chain" id="PRO_5007548453" description="Lipoprotein" evidence="1">
    <location>
        <begin position="19"/>
        <end position="166"/>
    </location>
</feature>
<sequence length="166" mass="17138">MIRPLFPLVLLTLATACAADPTVYPSLAPRPVEKLGFEEPAPPPPPPAVADPALDTRLAALRATAGAAARDFDRAAERAATLATAARGAAVGSDRWIAAQTAIAELDALRSAYGDTVGELDELASARAQALQPGYAPLERALATARETAAAQSRRIDALTAMLKTA</sequence>
<dbReference type="EMBL" id="LDTB01000010">
    <property type="protein sequence ID" value="KTT74677.1"/>
    <property type="molecule type" value="Genomic_DNA"/>
</dbReference>
<keyword evidence="3" id="KW-1185">Reference proteome</keyword>
<evidence type="ECO:0000313" key="2">
    <source>
        <dbReference type="EMBL" id="KTT74677.1"/>
    </source>
</evidence>
<evidence type="ECO:0008006" key="4">
    <source>
        <dbReference type="Google" id="ProtNLM"/>
    </source>
</evidence>
<dbReference type="RefSeq" id="WP_058754809.1">
    <property type="nucleotide sequence ID" value="NZ_LDTB01000010.1"/>
</dbReference>
<proteinExistence type="predicted"/>
<name>A0A147I762_9SPHN</name>
<dbReference type="PATRIC" id="fig|869719.3.peg.313"/>
<evidence type="ECO:0000256" key="1">
    <source>
        <dbReference type="SAM" id="SignalP"/>
    </source>
</evidence>
<reference evidence="2 3" key="1">
    <citation type="journal article" date="2016" name="Front. Microbiol.">
        <title>Genomic Resource of Rice Seed Associated Bacteria.</title>
        <authorList>
            <person name="Midha S."/>
            <person name="Bansal K."/>
            <person name="Sharma S."/>
            <person name="Kumar N."/>
            <person name="Patil P.P."/>
            <person name="Chaudhry V."/>
            <person name="Patil P.B."/>
        </authorList>
    </citation>
    <scope>NUCLEOTIDE SEQUENCE [LARGE SCALE GENOMIC DNA]</scope>
    <source>
        <strain evidence="2 3">NS334</strain>
    </source>
</reference>
<dbReference type="AlphaFoldDB" id="A0A147I762"/>
<keyword evidence="1" id="KW-0732">Signal</keyword>
<protein>
    <recommendedName>
        <fullName evidence="4">Lipoprotein</fullName>
    </recommendedName>
</protein>
<comment type="caution">
    <text evidence="2">The sequence shown here is derived from an EMBL/GenBank/DDBJ whole genome shotgun (WGS) entry which is preliminary data.</text>
</comment>
<organism evidence="2 3">
    <name type="scientific">Sphingomonas endophytica</name>
    <dbReference type="NCBI Taxonomy" id="869719"/>
    <lineage>
        <taxon>Bacteria</taxon>
        <taxon>Pseudomonadati</taxon>
        <taxon>Pseudomonadota</taxon>
        <taxon>Alphaproteobacteria</taxon>
        <taxon>Sphingomonadales</taxon>
        <taxon>Sphingomonadaceae</taxon>
        <taxon>Sphingomonas</taxon>
    </lineage>
</organism>
<accession>A0A147I762</accession>
<dbReference type="Proteomes" id="UP000074310">
    <property type="component" value="Unassembled WGS sequence"/>
</dbReference>